<keyword evidence="1" id="KW-0812">Transmembrane</keyword>
<keyword evidence="3" id="KW-1185">Reference proteome</keyword>
<name>A0A1T2XLX9_9BACL</name>
<feature type="transmembrane region" description="Helical" evidence="1">
    <location>
        <begin position="39"/>
        <end position="61"/>
    </location>
</feature>
<dbReference type="AlphaFoldDB" id="A0A1T2XLX9"/>
<feature type="transmembrane region" description="Helical" evidence="1">
    <location>
        <begin position="9"/>
        <end position="27"/>
    </location>
</feature>
<organism evidence="2 3">
    <name type="scientific">Paenibacillus selenitireducens</name>
    <dbReference type="NCBI Taxonomy" id="1324314"/>
    <lineage>
        <taxon>Bacteria</taxon>
        <taxon>Bacillati</taxon>
        <taxon>Bacillota</taxon>
        <taxon>Bacilli</taxon>
        <taxon>Bacillales</taxon>
        <taxon>Paenibacillaceae</taxon>
        <taxon>Paenibacillus</taxon>
    </lineage>
</organism>
<gene>
    <name evidence="2" type="ORF">BVG16_00520</name>
</gene>
<dbReference type="EMBL" id="MSZX01000001">
    <property type="protein sequence ID" value="OPA80869.1"/>
    <property type="molecule type" value="Genomic_DNA"/>
</dbReference>
<proteinExistence type="predicted"/>
<sequence length="100" mass="11766">MRTWNLAKSVIYLGIALGMLLFAWPKLNVLLSWSQGTAFVIAWLVLALLIIASQLHFLLIASEKQEAKIQRLRRYRRLQWQQKMTQTLERRATVKSKSRR</sequence>
<evidence type="ECO:0000313" key="3">
    <source>
        <dbReference type="Proteomes" id="UP000190188"/>
    </source>
</evidence>
<reference evidence="2 3" key="1">
    <citation type="submission" date="2017-01" db="EMBL/GenBank/DDBJ databases">
        <title>Genome analysis of Paenibacillus selenitrireducens ES3-24.</title>
        <authorList>
            <person name="Xu D."/>
            <person name="Yao R."/>
            <person name="Zheng S."/>
        </authorList>
    </citation>
    <scope>NUCLEOTIDE SEQUENCE [LARGE SCALE GENOMIC DNA]</scope>
    <source>
        <strain evidence="2 3">ES3-24</strain>
    </source>
</reference>
<keyword evidence="1" id="KW-0472">Membrane</keyword>
<keyword evidence="1" id="KW-1133">Transmembrane helix</keyword>
<accession>A0A1T2XLX9</accession>
<dbReference type="OrthoDB" id="2619264at2"/>
<evidence type="ECO:0000256" key="1">
    <source>
        <dbReference type="SAM" id="Phobius"/>
    </source>
</evidence>
<evidence type="ECO:0000313" key="2">
    <source>
        <dbReference type="EMBL" id="OPA80869.1"/>
    </source>
</evidence>
<dbReference type="RefSeq" id="WP_078496576.1">
    <property type="nucleotide sequence ID" value="NZ_MSZX01000001.1"/>
</dbReference>
<protein>
    <submittedName>
        <fullName evidence="2">Uncharacterized protein</fullName>
    </submittedName>
</protein>
<dbReference type="Proteomes" id="UP000190188">
    <property type="component" value="Unassembled WGS sequence"/>
</dbReference>
<dbReference type="STRING" id="1324314.BVG16_00520"/>
<comment type="caution">
    <text evidence="2">The sequence shown here is derived from an EMBL/GenBank/DDBJ whole genome shotgun (WGS) entry which is preliminary data.</text>
</comment>